<organism evidence="1 2">
    <name type="scientific">Armillaria ostoyae</name>
    <name type="common">Armillaria root rot fungus</name>
    <dbReference type="NCBI Taxonomy" id="47428"/>
    <lineage>
        <taxon>Eukaryota</taxon>
        <taxon>Fungi</taxon>
        <taxon>Dikarya</taxon>
        <taxon>Basidiomycota</taxon>
        <taxon>Agaricomycotina</taxon>
        <taxon>Agaricomycetes</taxon>
        <taxon>Agaricomycetidae</taxon>
        <taxon>Agaricales</taxon>
        <taxon>Marasmiineae</taxon>
        <taxon>Physalacriaceae</taxon>
        <taxon>Armillaria</taxon>
    </lineage>
</organism>
<proteinExistence type="predicted"/>
<keyword evidence="2" id="KW-1185">Reference proteome</keyword>
<gene>
    <name evidence="1" type="ORF">ARMOST_19074</name>
</gene>
<evidence type="ECO:0000313" key="2">
    <source>
        <dbReference type="Proteomes" id="UP000219338"/>
    </source>
</evidence>
<name>A0A284S3I0_ARMOS</name>
<sequence length="72" mass="8313">MQLEIALIEINEWDGRDAESSQGRPSCIHVQLEDQAFDARRSEYEALEVDETLRRGSDGGCYLFSRCIVMFR</sequence>
<dbReference type="EMBL" id="FUEG01000029">
    <property type="protein sequence ID" value="SJL15573.1"/>
    <property type="molecule type" value="Genomic_DNA"/>
</dbReference>
<evidence type="ECO:0000313" key="1">
    <source>
        <dbReference type="EMBL" id="SJL15573.1"/>
    </source>
</evidence>
<accession>A0A284S3I0</accession>
<dbReference type="AlphaFoldDB" id="A0A284S3I0"/>
<reference evidence="2" key="1">
    <citation type="journal article" date="2017" name="Nat. Ecol. Evol.">
        <title>Genome expansion and lineage-specific genetic innovations in the forest pathogenic fungi Armillaria.</title>
        <authorList>
            <person name="Sipos G."/>
            <person name="Prasanna A.N."/>
            <person name="Walter M.C."/>
            <person name="O'Connor E."/>
            <person name="Balint B."/>
            <person name="Krizsan K."/>
            <person name="Kiss B."/>
            <person name="Hess J."/>
            <person name="Varga T."/>
            <person name="Slot J."/>
            <person name="Riley R."/>
            <person name="Boka B."/>
            <person name="Rigling D."/>
            <person name="Barry K."/>
            <person name="Lee J."/>
            <person name="Mihaltcheva S."/>
            <person name="LaButti K."/>
            <person name="Lipzen A."/>
            <person name="Waldron R."/>
            <person name="Moloney N.M."/>
            <person name="Sperisen C."/>
            <person name="Kredics L."/>
            <person name="Vagvoelgyi C."/>
            <person name="Patrignani A."/>
            <person name="Fitzpatrick D."/>
            <person name="Nagy I."/>
            <person name="Doyle S."/>
            <person name="Anderson J.B."/>
            <person name="Grigoriev I.V."/>
            <person name="Gueldener U."/>
            <person name="Muensterkoetter M."/>
            <person name="Nagy L.G."/>
        </authorList>
    </citation>
    <scope>NUCLEOTIDE SEQUENCE [LARGE SCALE GENOMIC DNA]</scope>
    <source>
        <strain evidence="2">C18/9</strain>
    </source>
</reference>
<protein>
    <submittedName>
        <fullName evidence="1">Uncharacterized protein</fullName>
    </submittedName>
</protein>
<dbReference type="Proteomes" id="UP000219338">
    <property type="component" value="Unassembled WGS sequence"/>
</dbReference>